<reference evidence="4 5" key="1">
    <citation type="submission" date="2017-05" db="EMBL/GenBank/DDBJ databases">
        <authorList>
            <person name="Song R."/>
            <person name="Chenine A.L."/>
            <person name="Ruprecht R.M."/>
        </authorList>
    </citation>
    <scope>NUCLEOTIDE SEQUENCE [LARGE SCALE GENOMIC DNA]</scope>
    <source>
        <strain evidence="4 5">DSM 26136</strain>
    </source>
</reference>
<name>A0A1Y0EQV6_9BURK</name>
<dbReference type="GO" id="GO:0016740">
    <property type="term" value="F:transferase activity"/>
    <property type="evidence" value="ECO:0007669"/>
    <property type="project" value="UniProtKB-KW"/>
</dbReference>
<dbReference type="CDD" id="cd01535">
    <property type="entry name" value="4RHOD_Repeat_4"/>
    <property type="match status" value="1"/>
</dbReference>
<organism evidence="4 5">
    <name type="scientific">Comamonas serinivorans</name>
    <dbReference type="NCBI Taxonomy" id="1082851"/>
    <lineage>
        <taxon>Bacteria</taxon>
        <taxon>Pseudomonadati</taxon>
        <taxon>Pseudomonadota</taxon>
        <taxon>Betaproteobacteria</taxon>
        <taxon>Burkholderiales</taxon>
        <taxon>Comamonadaceae</taxon>
        <taxon>Comamonas</taxon>
    </lineage>
</organism>
<dbReference type="InterPro" id="IPR036873">
    <property type="entry name" value="Rhodanese-like_dom_sf"/>
</dbReference>
<sequence length="570" mass="60929">MTQATLTSTPSSTAPSAPGAASSSVAEWTPAQVRQALLAGQEIALLDVREEDPFAQSHPLFAANLPLGRIELDAWRRIPRRDTAIVVYDNGEGLAPRALNKLRELGYTQLALLQGGLQGWREAGGELFIDVNVPSKSFGELVEAKRHTPSLSAQEVKALLDAQADVVVLDMRRFDEYQTMSIHTGISVPGAEVVLRAANLAPNPATQIIVNCAGRTRSIIGTQSLVNAGLPNPIAALRNGTIGWTLAGQTLDHGASRRFGPVSEAERLQAAERARRVADGAGVKRATLADVDRFVAEAARTTYLLDVRTPEEYAHAHLPGFANAPGGQLVQETDHTVPVRGARIVLVDDDGARANMSASWLAQMNWDVWVLDLAADAQQLPAAAANAFRETGVPAATLPPVPAGVRRVSPQALAQWLGIEGADVQANDTVVLNLTTSANHVKAHIPGAWFVLRPQLAEALPRLPVAKRYVLTCGNSSLAAYAVAELQQLTSAEVLLLDGGNAAWQAAGLPTESGEHNLASPRIDRYRRPYEGTDAPREAMQAYLDWEYGLVEQLGRDGTHGFRVLGEATA</sequence>
<feature type="domain" description="Rhodanese" evidence="3">
    <location>
        <begin position="39"/>
        <end position="129"/>
    </location>
</feature>
<gene>
    <name evidence="4" type="ORF">CCO03_16075</name>
</gene>
<evidence type="ECO:0000259" key="3">
    <source>
        <dbReference type="PROSITE" id="PS50206"/>
    </source>
</evidence>
<dbReference type="SMART" id="SM00450">
    <property type="entry name" value="RHOD"/>
    <property type="match status" value="4"/>
</dbReference>
<feature type="compositionally biased region" description="Low complexity" evidence="2">
    <location>
        <begin position="1"/>
        <end position="24"/>
    </location>
</feature>
<dbReference type="CDD" id="cd01534">
    <property type="entry name" value="4RHOD_Repeat_3"/>
    <property type="match status" value="1"/>
</dbReference>
<accession>A0A1Y0EQV6</accession>
<dbReference type="PROSITE" id="PS50206">
    <property type="entry name" value="RHODANESE_3"/>
    <property type="match status" value="4"/>
</dbReference>
<evidence type="ECO:0000313" key="4">
    <source>
        <dbReference type="EMBL" id="ARU05983.1"/>
    </source>
</evidence>
<keyword evidence="1" id="KW-0677">Repeat</keyword>
<evidence type="ECO:0000313" key="5">
    <source>
        <dbReference type="Proteomes" id="UP000196138"/>
    </source>
</evidence>
<dbReference type="Pfam" id="PF00581">
    <property type="entry name" value="Rhodanese"/>
    <property type="match status" value="4"/>
</dbReference>
<keyword evidence="4" id="KW-0808">Transferase</keyword>
<feature type="region of interest" description="Disordered" evidence="2">
    <location>
        <begin position="1"/>
        <end position="25"/>
    </location>
</feature>
<keyword evidence="5" id="KW-1185">Reference proteome</keyword>
<feature type="domain" description="Rhodanese" evidence="3">
    <location>
        <begin position="162"/>
        <end position="253"/>
    </location>
</feature>
<dbReference type="InterPro" id="IPR001763">
    <property type="entry name" value="Rhodanese-like_dom"/>
</dbReference>
<dbReference type="PANTHER" id="PTHR43855">
    <property type="entry name" value="THIOSULFATE SULFURTRANSFERASE"/>
    <property type="match status" value="1"/>
</dbReference>
<dbReference type="SUPFAM" id="SSF52821">
    <property type="entry name" value="Rhodanese/Cell cycle control phosphatase"/>
    <property type="match status" value="4"/>
</dbReference>
<dbReference type="PANTHER" id="PTHR43855:SF1">
    <property type="entry name" value="THIOSULFATE SULFURTRANSFERASE"/>
    <property type="match status" value="1"/>
</dbReference>
<proteinExistence type="predicted"/>
<dbReference type="InterPro" id="IPR051126">
    <property type="entry name" value="Thiosulfate_sulfurtransferase"/>
</dbReference>
<dbReference type="OrthoDB" id="9789585at2"/>
<dbReference type="RefSeq" id="WP_087282675.1">
    <property type="nucleotide sequence ID" value="NZ_CP021455.1"/>
</dbReference>
<dbReference type="AlphaFoldDB" id="A0A1Y0EQV6"/>
<feature type="domain" description="Rhodanese" evidence="3">
    <location>
        <begin position="442"/>
        <end position="513"/>
    </location>
</feature>
<evidence type="ECO:0000256" key="2">
    <source>
        <dbReference type="SAM" id="MobiDB-lite"/>
    </source>
</evidence>
<protein>
    <submittedName>
        <fullName evidence="4">Sulfurtransferase</fullName>
    </submittedName>
</protein>
<dbReference type="EMBL" id="CP021455">
    <property type="protein sequence ID" value="ARU05983.1"/>
    <property type="molecule type" value="Genomic_DNA"/>
</dbReference>
<feature type="domain" description="Rhodanese" evidence="3">
    <location>
        <begin position="298"/>
        <end position="385"/>
    </location>
</feature>
<evidence type="ECO:0000256" key="1">
    <source>
        <dbReference type="ARBA" id="ARBA00022737"/>
    </source>
</evidence>
<dbReference type="Gene3D" id="3.40.250.10">
    <property type="entry name" value="Rhodanese-like domain"/>
    <property type="match status" value="4"/>
</dbReference>
<dbReference type="Proteomes" id="UP000196138">
    <property type="component" value="Chromosome"/>
</dbReference>
<dbReference type="KEGG" id="cser:CCO03_16075"/>
<dbReference type="CDD" id="cd01532">
    <property type="entry name" value="4RHOD_Repeat_1"/>
    <property type="match status" value="1"/>
</dbReference>